<name>A0A5N5HW29_9ROSA</name>
<reference evidence="2 3" key="3">
    <citation type="submission" date="2019-11" db="EMBL/GenBank/DDBJ databases">
        <title>A de novo genome assembly of a pear dwarfing rootstock.</title>
        <authorList>
            <person name="Wang F."/>
            <person name="Wang J."/>
            <person name="Li S."/>
            <person name="Zhang Y."/>
            <person name="Fang M."/>
            <person name="Ma L."/>
            <person name="Zhao Y."/>
            <person name="Jiang S."/>
        </authorList>
    </citation>
    <scope>NUCLEOTIDE SEQUENCE [LARGE SCALE GENOMIC DNA]</scope>
    <source>
        <strain evidence="2">S2</strain>
        <tissue evidence="2">Leaf</tissue>
    </source>
</reference>
<gene>
    <name evidence="2" type="ORF">D8674_007881</name>
</gene>
<reference evidence="2 3" key="1">
    <citation type="submission" date="2019-09" db="EMBL/GenBank/DDBJ databases">
        <authorList>
            <person name="Ou C."/>
        </authorList>
    </citation>
    <scope>NUCLEOTIDE SEQUENCE [LARGE SCALE GENOMIC DNA]</scope>
    <source>
        <strain evidence="2">S2</strain>
        <tissue evidence="2">Leaf</tissue>
    </source>
</reference>
<keyword evidence="3" id="KW-1185">Reference proteome</keyword>
<proteinExistence type="predicted"/>
<organism evidence="2 3">
    <name type="scientific">Pyrus ussuriensis x Pyrus communis</name>
    <dbReference type="NCBI Taxonomy" id="2448454"/>
    <lineage>
        <taxon>Eukaryota</taxon>
        <taxon>Viridiplantae</taxon>
        <taxon>Streptophyta</taxon>
        <taxon>Embryophyta</taxon>
        <taxon>Tracheophyta</taxon>
        <taxon>Spermatophyta</taxon>
        <taxon>Magnoliopsida</taxon>
        <taxon>eudicotyledons</taxon>
        <taxon>Gunneridae</taxon>
        <taxon>Pentapetalae</taxon>
        <taxon>rosids</taxon>
        <taxon>fabids</taxon>
        <taxon>Rosales</taxon>
        <taxon>Rosaceae</taxon>
        <taxon>Amygdaloideae</taxon>
        <taxon>Maleae</taxon>
        <taxon>Pyrus</taxon>
    </lineage>
</organism>
<dbReference type="Proteomes" id="UP000327157">
    <property type="component" value="Chromosome 12"/>
</dbReference>
<evidence type="ECO:0000313" key="2">
    <source>
        <dbReference type="EMBL" id="KAB2630362.1"/>
    </source>
</evidence>
<evidence type="ECO:0000313" key="3">
    <source>
        <dbReference type="Proteomes" id="UP000327157"/>
    </source>
</evidence>
<protein>
    <submittedName>
        <fullName evidence="2">Uncharacterized protein</fullName>
    </submittedName>
</protein>
<accession>A0A5N5HW29</accession>
<evidence type="ECO:0000256" key="1">
    <source>
        <dbReference type="SAM" id="MobiDB-lite"/>
    </source>
</evidence>
<dbReference type="AlphaFoldDB" id="A0A5N5HW29"/>
<feature type="region of interest" description="Disordered" evidence="1">
    <location>
        <begin position="55"/>
        <end position="81"/>
    </location>
</feature>
<comment type="caution">
    <text evidence="2">The sequence shown here is derived from an EMBL/GenBank/DDBJ whole genome shotgun (WGS) entry which is preliminary data.</text>
</comment>
<sequence length="96" mass="10289">MAYSSRLLGGMTCTWKPKTETAQRHRSISGAVTIVLFAKGDSMDRTWAVVGVSGSSEVPSSRIPEEDDQVGPCEQLDGSHDSKPILLEITPKVSLG</sequence>
<dbReference type="EMBL" id="SMOL01000143">
    <property type="protein sequence ID" value="KAB2630362.1"/>
    <property type="molecule type" value="Genomic_DNA"/>
</dbReference>
<reference evidence="3" key="2">
    <citation type="submission" date="2019-10" db="EMBL/GenBank/DDBJ databases">
        <title>A de novo genome assembly of a pear dwarfing rootstock.</title>
        <authorList>
            <person name="Wang F."/>
            <person name="Wang J."/>
            <person name="Li S."/>
            <person name="Zhang Y."/>
            <person name="Fang M."/>
            <person name="Ma L."/>
            <person name="Zhao Y."/>
            <person name="Jiang S."/>
        </authorList>
    </citation>
    <scope>NUCLEOTIDE SEQUENCE [LARGE SCALE GENOMIC DNA]</scope>
</reference>